<reference evidence="3 4" key="1">
    <citation type="journal article" date="2015" name="Genome Biol. Evol.">
        <title>Comparative Genomics of a Bacterivorous Green Alga Reveals Evolutionary Causalities and Consequences of Phago-Mixotrophic Mode of Nutrition.</title>
        <authorList>
            <person name="Burns J.A."/>
            <person name="Paasch A."/>
            <person name="Narechania A."/>
            <person name="Kim E."/>
        </authorList>
    </citation>
    <scope>NUCLEOTIDE SEQUENCE [LARGE SCALE GENOMIC DNA]</scope>
    <source>
        <strain evidence="3 4">PLY_AMNH</strain>
    </source>
</reference>
<evidence type="ECO:0000259" key="2">
    <source>
        <dbReference type="Pfam" id="PF17921"/>
    </source>
</evidence>
<dbReference type="Gene3D" id="1.10.340.70">
    <property type="match status" value="1"/>
</dbReference>
<feature type="region of interest" description="Disordered" evidence="1">
    <location>
        <begin position="482"/>
        <end position="503"/>
    </location>
</feature>
<protein>
    <recommendedName>
        <fullName evidence="2">Integrase zinc-binding domain-containing protein</fullName>
    </recommendedName>
</protein>
<feature type="compositionally biased region" description="Polar residues" evidence="1">
    <location>
        <begin position="482"/>
        <end position="493"/>
    </location>
</feature>
<dbReference type="AlphaFoldDB" id="A0AAE0FFW5"/>
<evidence type="ECO:0000313" key="4">
    <source>
        <dbReference type="Proteomes" id="UP001190700"/>
    </source>
</evidence>
<gene>
    <name evidence="3" type="ORF">CYMTET_32192</name>
</gene>
<sequence>MVAEQDEVLPYTVLDELQPGGTTSEGHEGRGRMDINGYHGKAEHATFAVPFKDETKVPYQRPKKYSPGEQEIIDLHWIWLHSGKSTFEAATADFLGYRIGDPPRGVGTNPEAQVANYCQRLVKEQLGTGVVHRLFDLHYQEELECNRGGMFDTDHPEVTECSGRLTRAAWDALSQVQPARGMHSGGSPAVYSSDTMENGKLKVPKKIDTRLIDKSFFQEAREAGVVCYEPCGGLCAGLEMLLRFGVKVKKCLYQDISTASQAVARTRCLALSRRHPDLFPAAAIQLEQLPSNLEDTRLKDLVRAGALSGDRWNHQFNLIMKKVTRPPDRYVSNILQQGWKPRKVVSGDRKPHHIANVVGEPVRVLSTILATQNSRAFRAPRAGTVVRADDVTEEGESREINLDEKAIAMGYSAGELRMTGGMSDEELAGILGLAMDRRAMELLFAVAEAGPTRLPRSEESQEEQGALTAIPVAGPVETRLSRNGSRARASTASGVGHQAGNEPVEINSAPEWAPVAMEKEMRLPKLADTTGGAASIPKEDYHRVRSRAARHRWDALTGELYMVTISGRELLVPRPGNRLGLVCDYHERTGHWGVRRTLDLLWKRHYWVGLKQDVKAVAT</sequence>
<name>A0AAE0FFW5_9CHLO</name>
<dbReference type="Proteomes" id="UP001190700">
    <property type="component" value="Unassembled WGS sequence"/>
</dbReference>
<dbReference type="InterPro" id="IPR041588">
    <property type="entry name" value="Integrase_H2C2"/>
</dbReference>
<evidence type="ECO:0000256" key="1">
    <source>
        <dbReference type="SAM" id="MobiDB-lite"/>
    </source>
</evidence>
<dbReference type="Pfam" id="PF17921">
    <property type="entry name" value="Integrase_H2C2"/>
    <property type="match status" value="1"/>
</dbReference>
<keyword evidence="4" id="KW-1185">Reference proteome</keyword>
<proteinExistence type="predicted"/>
<comment type="caution">
    <text evidence="3">The sequence shown here is derived from an EMBL/GenBank/DDBJ whole genome shotgun (WGS) entry which is preliminary data.</text>
</comment>
<dbReference type="EMBL" id="LGRX02019271">
    <property type="protein sequence ID" value="KAK3258780.1"/>
    <property type="molecule type" value="Genomic_DNA"/>
</dbReference>
<organism evidence="3 4">
    <name type="scientific">Cymbomonas tetramitiformis</name>
    <dbReference type="NCBI Taxonomy" id="36881"/>
    <lineage>
        <taxon>Eukaryota</taxon>
        <taxon>Viridiplantae</taxon>
        <taxon>Chlorophyta</taxon>
        <taxon>Pyramimonadophyceae</taxon>
        <taxon>Pyramimonadales</taxon>
        <taxon>Pyramimonadaceae</taxon>
        <taxon>Cymbomonas</taxon>
    </lineage>
</organism>
<feature type="domain" description="Integrase zinc-binding" evidence="2">
    <location>
        <begin position="578"/>
        <end position="617"/>
    </location>
</feature>
<accession>A0AAE0FFW5</accession>
<evidence type="ECO:0000313" key="3">
    <source>
        <dbReference type="EMBL" id="KAK3258780.1"/>
    </source>
</evidence>